<reference evidence="1" key="1">
    <citation type="journal article" date="2020" name="Stud. Mycol.">
        <title>101 Dothideomycetes genomes: a test case for predicting lifestyles and emergence of pathogens.</title>
        <authorList>
            <person name="Haridas S."/>
            <person name="Albert R."/>
            <person name="Binder M."/>
            <person name="Bloem J."/>
            <person name="Labutti K."/>
            <person name="Salamov A."/>
            <person name="Andreopoulos B."/>
            <person name="Baker S."/>
            <person name="Barry K."/>
            <person name="Bills G."/>
            <person name="Bluhm B."/>
            <person name="Cannon C."/>
            <person name="Castanera R."/>
            <person name="Culley D."/>
            <person name="Daum C."/>
            <person name="Ezra D."/>
            <person name="Gonzalez J."/>
            <person name="Henrissat B."/>
            <person name="Kuo A."/>
            <person name="Liang C."/>
            <person name="Lipzen A."/>
            <person name="Lutzoni F."/>
            <person name="Magnuson J."/>
            <person name="Mondo S."/>
            <person name="Nolan M."/>
            <person name="Ohm R."/>
            <person name="Pangilinan J."/>
            <person name="Park H.-J."/>
            <person name="Ramirez L."/>
            <person name="Alfaro M."/>
            <person name="Sun H."/>
            <person name="Tritt A."/>
            <person name="Yoshinaga Y."/>
            <person name="Zwiers L.-H."/>
            <person name="Turgeon B."/>
            <person name="Goodwin S."/>
            <person name="Spatafora J."/>
            <person name="Crous P."/>
            <person name="Grigoriev I."/>
        </authorList>
    </citation>
    <scope>NUCLEOTIDE SEQUENCE</scope>
    <source>
        <strain evidence="1">ATCC 200398</strain>
    </source>
</reference>
<evidence type="ECO:0000313" key="2">
    <source>
        <dbReference type="Proteomes" id="UP000799755"/>
    </source>
</evidence>
<organism evidence="1 2">
    <name type="scientific">Lindgomyces ingoldianus</name>
    <dbReference type="NCBI Taxonomy" id="673940"/>
    <lineage>
        <taxon>Eukaryota</taxon>
        <taxon>Fungi</taxon>
        <taxon>Dikarya</taxon>
        <taxon>Ascomycota</taxon>
        <taxon>Pezizomycotina</taxon>
        <taxon>Dothideomycetes</taxon>
        <taxon>Pleosporomycetidae</taxon>
        <taxon>Pleosporales</taxon>
        <taxon>Lindgomycetaceae</taxon>
        <taxon>Lindgomyces</taxon>
    </lineage>
</organism>
<comment type="caution">
    <text evidence="1">The sequence shown here is derived from an EMBL/GenBank/DDBJ whole genome shotgun (WGS) entry which is preliminary data.</text>
</comment>
<proteinExistence type="predicted"/>
<accession>A0ACB6Q8J7</accession>
<name>A0ACB6Q8J7_9PLEO</name>
<dbReference type="Proteomes" id="UP000799755">
    <property type="component" value="Unassembled WGS sequence"/>
</dbReference>
<evidence type="ECO:0000313" key="1">
    <source>
        <dbReference type="EMBL" id="KAF2463200.1"/>
    </source>
</evidence>
<protein>
    <submittedName>
        <fullName evidence="1">Uncharacterized protein</fullName>
    </submittedName>
</protein>
<keyword evidence="2" id="KW-1185">Reference proteome</keyword>
<gene>
    <name evidence="1" type="ORF">BDR25DRAFT_363101</name>
</gene>
<dbReference type="EMBL" id="MU003553">
    <property type="protein sequence ID" value="KAF2463200.1"/>
    <property type="molecule type" value="Genomic_DNA"/>
</dbReference>
<sequence>MADMERNECYFILLESLGRSALFLRAQVLTVRFELCRENCILKIVEAYAPEIAPEIAPRFWNNTNWIDFIAANKPPLPYLKQQKKEEDGVRRGSNSGPPASKIIREIRNQKLYTGANEILGKQERMGMGGQYNGFKHNTSTAPPTLNGDTNACQETAMIRARRRGKHQGTRFQRPNQVVICFLKMLSEQGLDNRRAKVTDESTFATPLGSEYIPLAGKALEAAVCPPQRHAFPIASLRIPQRVERVQTLISFVEEQLSGLSRGILCKRLRPFSFPLKWVCLSEMLTVESSATAKRTDDVTLTQTPHSPLLLVENSAEYLAGMGVKRLGSLGWKDAGSWALVRVQGGLTSDELFPAIQSITKTAQRSRRTSFSALESSSVVFKLGAIKVLENLEPCTPLTGSSQPFAAIYPGFHDQHDNCMEEELTNGLGHRCKTMHLGTCN</sequence>